<organism evidence="1">
    <name type="scientific">Cuerna arida</name>
    <dbReference type="NCBI Taxonomy" id="1464854"/>
    <lineage>
        <taxon>Eukaryota</taxon>
        <taxon>Metazoa</taxon>
        <taxon>Ecdysozoa</taxon>
        <taxon>Arthropoda</taxon>
        <taxon>Hexapoda</taxon>
        <taxon>Insecta</taxon>
        <taxon>Pterygota</taxon>
        <taxon>Neoptera</taxon>
        <taxon>Paraneoptera</taxon>
        <taxon>Hemiptera</taxon>
        <taxon>Auchenorrhyncha</taxon>
        <taxon>Membracoidea</taxon>
        <taxon>Cicadellidae</taxon>
        <taxon>Cicadellinae</taxon>
        <taxon>Proconiini</taxon>
        <taxon>Cuerna</taxon>
    </lineage>
</organism>
<reference evidence="1" key="1">
    <citation type="submission" date="2015-11" db="EMBL/GenBank/DDBJ databases">
        <title>De novo transcriptome assembly of four potential Pierce s Disease insect vectors from Arizona vineyards.</title>
        <authorList>
            <person name="Tassone E.E."/>
        </authorList>
    </citation>
    <scope>NUCLEOTIDE SEQUENCE</scope>
</reference>
<dbReference type="AlphaFoldDB" id="A0A1B6FHS2"/>
<feature type="non-terminal residue" evidence="1">
    <location>
        <position position="105"/>
    </location>
</feature>
<name>A0A1B6FHS2_9HEMI</name>
<accession>A0A1B6FHS2</accession>
<gene>
    <name evidence="1" type="ORF">g.49338</name>
</gene>
<proteinExistence type="predicted"/>
<dbReference type="EMBL" id="GECZ01020017">
    <property type="protein sequence ID" value="JAS49752.1"/>
    <property type="molecule type" value="Transcribed_RNA"/>
</dbReference>
<evidence type="ECO:0000313" key="1">
    <source>
        <dbReference type="EMBL" id="JAS49752.1"/>
    </source>
</evidence>
<sequence>KRKFIRETVNEVLDTLNPETDSFPVAESKDDQNVEKVTDDCVVIRNGLKRKRVEVSENSLDVQIVHMSKDVSKKAEQQLVPDFITHIENSSITFQNVCGMEQAVG</sequence>
<feature type="non-terminal residue" evidence="1">
    <location>
        <position position="1"/>
    </location>
</feature>
<protein>
    <submittedName>
        <fullName evidence="1">Uncharacterized protein</fullName>
    </submittedName>
</protein>